<dbReference type="OrthoDB" id="10261384at2759"/>
<dbReference type="PANTHER" id="PTHR48079:SF6">
    <property type="entry name" value="NAD(P)-BINDING DOMAIN-CONTAINING PROTEIN-RELATED"/>
    <property type="match status" value="1"/>
</dbReference>
<feature type="region of interest" description="Disordered" evidence="1">
    <location>
        <begin position="630"/>
        <end position="652"/>
    </location>
</feature>
<reference evidence="2 3" key="1">
    <citation type="submission" date="2019-01" db="EMBL/GenBank/DDBJ databases">
        <title>Draft genome sequence of Psathyrella aberdarensis IHI B618.</title>
        <authorList>
            <person name="Buettner E."/>
            <person name="Kellner H."/>
        </authorList>
    </citation>
    <scope>NUCLEOTIDE SEQUENCE [LARGE SCALE GENOMIC DNA]</scope>
    <source>
        <strain evidence="2 3">IHI B618</strain>
    </source>
</reference>
<gene>
    <name evidence="2" type="ORF">EST38_g492</name>
</gene>
<feature type="region of interest" description="Disordered" evidence="1">
    <location>
        <begin position="479"/>
        <end position="503"/>
    </location>
</feature>
<feature type="region of interest" description="Disordered" evidence="1">
    <location>
        <begin position="522"/>
        <end position="545"/>
    </location>
</feature>
<protein>
    <submittedName>
        <fullName evidence="2">Uncharacterized protein</fullName>
    </submittedName>
</protein>
<dbReference type="EMBL" id="SDEE01000006">
    <property type="protein sequence ID" value="RXW25348.1"/>
    <property type="molecule type" value="Genomic_DNA"/>
</dbReference>
<evidence type="ECO:0000313" key="2">
    <source>
        <dbReference type="EMBL" id="RXW25348.1"/>
    </source>
</evidence>
<feature type="compositionally biased region" description="Polar residues" evidence="1">
    <location>
        <begin position="630"/>
        <end position="643"/>
    </location>
</feature>
<dbReference type="Gene3D" id="3.40.50.11960">
    <property type="match status" value="1"/>
</dbReference>
<dbReference type="Proteomes" id="UP000290288">
    <property type="component" value="Unassembled WGS sequence"/>
</dbReference>
<evidence type="ECO:0000313" key="3">
    <source>
        <dbReference type="Proteomes" id="UP000290288"/>
    </source>
</evidence>
<dbReference type="InterPro" id="IPR051783">
    <property type="entry name" value="NAD(P)-dependent_oxidoreduct"/>
</dbReference>
<dbReference type="Gene3D" id="3.40.50.720">
    <property type="entry name" value="NAD(P)-binding Rossmann-like Domain"/>
    <property type="match status" value="1"/>
</dbReference>
<dbReference type="AlphaFoldDB" id="A0A4V1Q5E9"/>
<evidence type="ECO:0000256" key="1">
    <source>
        <dbReference type="SAM" id="MobiDB-lite"/>
    </source>
</evidence>
<dbReference type="PANTHER" id="PTHR48079">
    <property type="entry name" value="PROTEIN YEEZ"/>
    <property type="match status" value="1"/>
</dbReference>
<dbReference type="SUPFAM" id="SSF51735">
    <property type="entry name" value="NAD(P)-binding Rossmann-fold domains"/>
    <property type="match status" value="1"/>
</dbReference>
<feature type="compositionally biased region" description="Basic and acidic residues" evidence="1">
    <location>
        <begin position="480"/>
        <end position="495"/>
    </location>
</feature>
<keyword evidence="3" id="KW-1185">Reference proteome</keyword>
<proteinExistence type="predicted"/>
<dbReference type="GO" id="GO:0004029">
    <property type="term" value="F:aldehyde dehydrogenase (NAD+) activity"/>
    <property type="evidence" value="ECO:0007669"/>
    <property type="project" value="TreeGrafter"/>
</dbReference>
<organism evidence="2 3">
    <name type="scientific">Candolleomyces aberdarensis</name>
    <dbReference type="NCBI Taxonomy" id="2316362"/>
    <lineage>
        <taxon>Eukaryota</taxon>
        <taxon>Fungi</taxon>
        <taxon>Dikarya</taxon>
        <taxon>Basidiomycota</taxon>
        <taxon>Agaricomycotina</taxon>
        <taxon>Agaricomycetes</taxon>
        <taxon>Agaricomycetidae</taxon>
        <taxon>Agaricales</taxon>
        <taxon>Agaricineae</taxon>
        <taxon>Psathyrellaceae</taxon>
        <taxon>Candolleomyces</taxon>
    </lineage>
</organism>
<comment type="caution">
    <text evidence="2">The sequence shown here is derived from an EMBL/GenBank/DDBJ whole genome shotgun (WGS) entry which is preliminary data.</text>
</comment>
<name>A0A4V1Q5E9_9AGAR</name>
<sequence length="772" mass="84114">MSSLQRQFFFLGATGYIGSQFLESAKRDAALYAKLKEFTLVALVRDPENAKSKQLQEVWPGVLLVKGTLDDLSLIEEQARYSALTLNAASSDHEPSIKAIITGLQKRSADHPGGPKPLYIHTSGLGIVSDNSRGEKVPTERLVHHSDTTFKLEDFPPTNPHHSPDRIIHAAGAQKENPIRAISVYPGAVYGLGEGITPDAALLRLFVSLFIQTGVAGTWGPGHNAISAIHIKDVGTAFVKIFKLALEGQAKDDYFITDDKAEPLVLKRFAEENGKVLHAHDLLKDPEHKPFPEAATNSFGEFGWSIFGGNSQGISDHLRAEGWEPTETAKLSLWDSLPLEAGNFAATLYSSTATLDNDPAATSIMSDVSCRIVVISSSLDNGALLVNSITALDKNPSSPTLSPGPPEPLFHPWSISNRYYTANVHFALHTVNKVYGAVFEGVPAVIVAWTKGEPFEEYMETVQKAMEEHNPEVLLAVRLPKGDEPQSDQAAKKDSEESEDNGAIDAKLITYGFEYVDASEPFDASSSTETEHQDDAPTGDEGIPHLPRVIDALSTIMWPSMTSTKVEAQGYPDDPRVALRTQSTLEAIIDRDPLAILEALQELDSEFNFGEDELDGEDAELFKEAYQSHLSDSDSNWTQSPSDRSPDLGEGFDFQTASPTEFNFADLDTNDDAFALWSQFGPGSTTAGEKKPKVSLRFEDDFTVFVSAPVDDVKVVDEDFSHLHLESPLDDRATPDYKMLQSADKSLFPHGDGSLYRSLGSTSDLGDPGSST</sequence>
<dbReference type="GO" id="GO:0005737">
    <property type="term" value="C:cytoplasm"/>
    <property type="evidence" value="ECO:0007669"/>
    <property type="project" value="TreeGrafter"/>
</dbReference>
<accession>A0A4V1Q5E9</accession>
<dbReference type="InterPro" id="IPR036291">
    <property type="entry name" value="NAD(P)-bd_dom_sf"/>
</dbReference>
<dbReference type="STRING" id="2316362.A0A4V1Q5E9"/>